<dbReference type="AlphaFoldDB" id="A0A6A6TFQ2"/>
<feature type="region of interest" description="Disordered" evidence="1">
    <location>
        <begin position="201"/>
        <end position="222"/>
    </location>
</feature>
<reference evidence="2" key="1">
    <citation type="journal article" date="2020" name="Stud. Mycol.">
        <title>101 Dothideomycetes genomes: a test case for predicting lifestyles and emergence of pathogens.</title>
        <authorList>
            <person name="Haridas S."/>
            <person name="Albert R."/>
            <person name="Binder M."/>
            <person name="Bloem J."/>
            <person name="Labutti K."/>
            <person name="Salamov A."/>
            <person name="Andreopoulos B."/>
            <person name="Baker S."/>
            <person name="Barry K."/>
            <person name="Bills G."/>
            <person name="Bluhm B."/>
            <person name="Cannon C."/>
            <person name="Castanera R."/>
            <person name="Culley D."/>
            <person name="Daum C."/>
            <person name="Ezra D."/>
            <person name="Gonzalez J."/>
            <person name="Henrissat B."/>
            <person name="Kuo A."/>
            <person name="Liang C."/>
            <person name="Lipzen A."/>
            <person name="Lutzoni F."/>
            <person name="Magnuson J."/>
            <person name="Mondo S."/>
            <person name="Nolan M."/>
            <person name="Ohm R."/>
            <person name="Pangilinan J."/>
            <person name="Park H.-J."/>
            <person name="Ramirez L."/>
            <person name="Alfaro M."/>
            <person name="Sun H."/>
            <person name="Tritt A."/>
            <person name="Yoshinaga Y."/>
            <person name="Zwiers L.-H."/>
            <person name="Turgeon B."/>
            <person name="Goodwin S."/>
            <person name="Spatafora J."/>
            <person name="Crous P."/>
            <person name="Grigoriev I."/>
        </authorList>
    </citation>
    <scope>NUCLEOTIDE SEQUENCE</scope>
    <source>
        <strain evidence="2">CBS 122681</strain>
    </source>
</reference>
<dbReference type="EMBL" id="MU004325">
    <property type="protein sequence ID" value="KAF2657444.1"/>
    <property type="molecule type" value="Genomic_DNA"/>
</dbReference>
<evidence type="ECO:0000313" key="3">
    <source>
        <dbReference type="Proteomes" id="UP000799324"/>
    </source>
</evidence>
<gene>
    <name evidence="2" type="ORF">K491DRAFT_327351</name>
</gene>
<protein>
    <recommendedName>
        <fullName evidence="4">F-box domain-containing protein</fullName>
    </recommendedName>
</protein>
<evidence type="ECO:0000313" key="2">
    <source>
        <dbReference type="EMBL" id="KAF2657444.1"/>
    </source>
</evidence>
<evidence type="ECO:0000256" key="1">
    <source>
        <dbReference type="SAM" id="MobiDB-lite"/>
    </source>
</evidence>
<name>A0A6A6TFQ2_9PLEO</name>
<accession>A0A6A6TFQ2</accession>
<proteinExistence type="predicted"/>
<organism evidence="2 3">
    <name type="scientific">Lophiostoma macrostomum CBS 122681</name>
    <dbReference type="NCBI Taxonomy" id="1314788"/>
    <lineage>
        <taxon>Eukaryota</taxon>
        <taxon>Fungi</taxon>
        <taxon>Dikarya</taxon>
        <taxon>Ascomycota</taxon>
        <taxon>Pezizomycotina</taxon>
        <taxon>Dothideomycetes</taxon>
        <taxon>Pleosporomycetidae</taxon>
        <taxon>Pleosporales</taxon>
        <taxon>Lophiostomataceae</taxon>
        <taxon>Lophiostoma</taxon>
    </lineage>
</organism>
<feature type="compositionally biased region" description="Basic and acidic residues" evidence="1">
    <location>
        <begin position="210"/>
        <end position="222"/>
    </location>
</feature>
<sequence length="305" mass="35076">MICVVMDSDIDDAPDYESTASDQPSRLLQLPTELRLQIYNYLREVIFRPVCGPVLCWIPYPSRAYSSLMRVSKGINKELTAEKAVDMFTDRPVLFCDVCMIESDRRVILDCMKVAQDWDKWQQARRPTQGIDRRAFFVASKYFQRAWRMNNEGMEASEAMSEDLTNALTTLLIRLRRHSVVEMRIKTWGWHRNPYAGSGVGSRSPVGSEFTKDLDSPDETKHKPGLAIKILRPKGTEQKAYSQAFQQRFYVPDKYRKYGLIPWEVATDAEMAFDPEELSERVPPVLVASRHLENNEQASSAEPLP</sequence>
<dbReference type="Proteomes" id="UP000799324">
    <property type="component" value="Unassembled WGS sequence"/>
</dbReference>
<keyword evidence="3" id="KW-1185">Reference proteome</keyword>
<evidence type="ECO:0008006" key="4">
    <source>
        <dbReference type="Google" id="ProtNLM"/>
    </source>
</evidence>